<dbReference type="PROSITE" id="PS00451">
    <property type="entry name" value="PATHOGENESIS_BETVI"/>
    <property type="match status" value="1"/>
</dbReference>
<protein>
    <recommendedName>
        <fullName evidence="5">Bet v I/Major latex protein domain-containing protein</fullName>
    </recommendedName>
</protein>
<dbReference type="Pfam" id="PF00407">
    <property type="entry name" value="Bet_v_1"/>
    <property type="match status" value="1"/>
</dbReference>
<evidence type="ECO:0000313" key="7">
    <source>
        <dbReference type="Proteomes" id="UP000836841"/>
    </source>
</evidence>
<dbReference type="PANTHER" id="PTHR31213">
    <property type="entry name" value="OS08G0374000 PROTEIN-RELATED"/>
    <property type="match status" value="1"/>
</dbReference>
<evidence type="ECO:0000256" key="1">
    <source>
        <dbReference type="ARBA" id="ARBA00009744"/>
    </source>
</evidence>
<dbReference type="GO" id="GO:0005737">
    <property type="term" value="C:cytoplasm"/>
    <property type="evidence" value="ECO:0007669"/>
    <property type="project" value="TreeGrafter"/>
</dbReference>
<dbReference type="GO" id="GO:0005634">
    <property type="term" value="C:nucleus"/>
    <property type="evidence" value="ECO:0007669"/>
    <property type="project" value="TreeGrafter"/>
</dbReference>
<dbReference type="InterPro" id="IPR024949">
    <property type="entry name" value="Bet_v_I_allergen"/>
</dbReference>
<name>A0AAU9TBQ4_THLAR</name>
<feature type="domain" description="Bet v I/Major latex protein" evidence="5">
    <location>
        <begin position="11"/>
        <end position="121"/>
    </location>
</feature>
<evidence type="ECO:0000259" key="5">
    <source>
        <dbReference type="Pfam" id="PF00407"/>
    </source>
</evidence>
<dbReference type="GO" id="GO:0038023">
    <property type="term" value="F:signaling receptor activity"/>
    <property type="evidence" value="ECO:0007669"/>
    <property type="project" value="InterPro"/>
</dbReference>
<dbReference type="GO" id="GO:0010427">
    <property type="term" value="F:abscisic acid binding"/>
    <property type="evidence" value="ECO:0007669"/>
    <property type="project" value="InterPro"/>
</dbReference>
<dbReference type="Gene3D" id="3.30.530.20">
    <property type="match status" value="1"/>
</dbReference>
<dbReference type="PANTHER" id="PTHR31213:SF55">
    <property type="entry name" value="STRESS-INDUCED PROTEIN SAM22"/>
    <property type="match status" value="1"/>
</dbReference>
<keyword evidence="2 4" id="KW-0611">Plant defense</keyword>
<organism evidence="6 7">
    <name type="scientific">Thlaspi arvense</name>
    <name type="common">Field penny-cress</name>
    <dbReference type="NCBI Taxonomy" id="13288"/>
    <lineage>
        <taxon>Eukaryota</taxon>
        <taxon>Viridiplantae</taxon>
        <taxon>Streptophyta</taxon>
        <taxon>Embryophyta</taxon>
        <taxon>Tracheophyta</taxon>
        <taxon>Spermatophyta</taxon>
        <taxon>Magnoliopsida</taxon>
        <taxon>eudicotyledons</taxon>
        <taxon>Gunneridae</taxon>
        <taxon>Pentapetalae</taxon>
        <taxon>rosids</taxon>
        <taxon>malvids</taxon>
        <taxon>Brassicales</taxon>
        <taxon>Brassicaceae</taxon>
        <taxon>Thlaspideae</taxon>
        <taxon>Thlaspi</taxon>
    </lineage>
</organism>
<evidence type="ECO:0000313" key="6">
    <source>
        <dbReference type="EMBL" id="CAH2080516.1"/>
    </source>
</evidence>
<accession>A0AAU9TBQ4</accession>
<evidence type="ECO:0000256" key="2">
    <source>
        <dbReference type="ARBA" id="ARBA00022821"/>
    </source>
</evidence>
<dbReference type="EMBL" id="CAJVSB020000910">
    <property type="protein sequence ID" value="CAH2080516.1"/>
    <property type="molecule type" value="Genomic_DNA"/>
</dbReference>
<dbReference type="InterPro" id="IPR050279">
    <property type="entry name" value="Plant_def-hormone_signal"/>
</dbReference>
<dbReference type="InterPro" id="IPR000916">
    <property type="entry name" value="Bet_v_I/MLP"/>
</dbReference>
<dbReference type="GO" id="GO:0009738">
    <property type="term" value="P:abscisic acid-activated signaling pathway"/>
    <property type="evidence" value="ECO:0007669"/>
    <property type="project" value="InterPro"/>
</dbReference>
<dbReference type="AlphaFoldDB" id="A0AAU9TBQ4"/>
<dbReference type="GO" id="GO:0006952">
    <property type="term" value="P:defense response"/>
    <property type="evidence" value="ECO:0007669"/>
    <property type="project" value="UniProtKB-KW"/>
</dbReference>
<feature type="non-terminal residue" evidence="6">
    <location>
        <position position="1"/>
    </location>
</feature>
<evidence type="ECO:0000256" key="4">
    <source>
        <dbReference type="RuleBase" id="RU000409"/>
    </source>
</evidence>
<comment type="caution">
    <text evidence="6">The sequence shown here is derived from an EMBL/GenBank/DDBJ whole genome shotgun (WGS) entry which is preliminary data.</text>
</comment>
<gene>
    <name evidence="6" type="ORF">TAV2_LOCUS26221</name>
</gene>
<dbReference type="PRINTS" id="PR00634">
    <property type="entry name" value="BETALLERGEN"/>
</dbReference>
<dbReference type="FunFam" id="3.30.530.20:FF:000007">
    <property type="entry name" value="Major pollen allergen Bet v 1-A"/>
    <property type="match status" value="1"/>
</dbReference>
<dbReference type="GO" id="GO:0004864">
    <property type="term" value="F:protein phosphatase inhibitor activity"/>
    <property type="evidence" value="ECO:0007669"/>
    <property type="project" value="InterPro"/>
</dbReference>
<evidence type="ECO:0000256" key="3">
    <source>
        <dbReference type="ARBA" id="ARBA00023265"/>
    </source>
</evidence>
<dbReference type="Proteomes" id="UP000836841">
    <property type="component" value="Unassembled WGS sequence"/>
</dbReference>
<comment type="similarity">
    <text evidence="1 4">Belongs to the BetVI family.</text>
</comment>
<keyword evidence="3 4" id="KW-0568">Pathogenesis-related protein</keyword>
<proteinExistence type="inferred from homology"/>
<keyword evidence="7" id="KW-1185">Reference proteome</keyword>
<dbReference type="CDD" id="cd07816">
    <property type="entry name" value="Bet_v1-like"/>
    <property type="match status" value="1"/>
</dbReference>
<dbReference type="SUPFAM" id="SSF55961">
    <property type="entry name" value="Bet v1-like"/>
    <property type="match status" value="1"/>
</dbReference>
<reference evidence="6 7" key="1">
    <citation type="submission" date="2022-03" db="EMBL/GenBank/DDBJ databases">
        <authorList>
            <person name="Nunn A."/>
            <person name="Chopra R."/>
            <person name="Nunn A."/>
            <person name="Contreras Garrido A."/>
        </authorList>
    </citation>
    <scope>NUCLEOTIDE SEQUENCE [LARGE SCALE GENOMIC DNA]</scope>
</reference>
<sequence>LWLFSRSPMTPLPNPPARAFKAFFLDGDKLIPKIMPQAFKSIEILEGDGGAGTIKKINFAEGTPLTYMKHRVDEINTETFKYSYTVFEGDALTGKLEKISYEIQLVASPDGGSVAKTTSKFYPWRVFR</sequence>
<dbReference type="InterPro" id="IPR023393">
    <property type="entry name" value="START-like_dom_sf"/>
</dbReference>